<dbReference type="SUPFAM" id="SSF81606">
    <property type="entry name" value="PP2C-like"/>
    <property type="match status" value="1"/>
</dbReference>
<reference evidence="2 3" key="1">
    <citation type="submission" date="2018-06" db="EMBL/GenBank/DDBJ databases">
        <title>Phytoactinopolyspora halophila sp. nov., a novel halophilic actinomycete isolated from a saline soil in China.</title>
        <authorList>
            <person name="Tang S.-K."/>
        </authorList>
    </citation>
    <scope>NUCLEOTIDE SEQUENCE [LARGE SCALE GENOMIC DNA]</scope>
    <source>
        <strain evidence="2 3">YIM 96934</strain>
    </source>
</reference>
<dbReference type="RefSeq" id="WP_112257017.1">
    <property type="nucleotide sequence ID" value="NZ_QMIG01000002.1"/>
</dbReference>
<dbReference type="AlphaFoldDB" id="A0A329R0E3"/>
<protein>
    <submittedName>
        <fullName evidence="2">Serine/threonine-protein phosphatase</fullName>
    </submittedName>
</protein>
<evidence type="ECO:0000259" key="1">
    <source>
        <dbReference type="PROSITE" id="PS51746"/>
    </source>
</evidence>
<dbReference type="EMBL" id="QMIG01000002">
    <property type="protein sequence ID" value="RAW18061.1"/>
    <property type="molecule type" value="Genomic_DNA"/>
</dbReference>
<dbReference type="Gene3D" id="3.60.40.10">
    <property type="entry name" value="PPM-type phosphatase domain"/>
    <property type="match status" value="1"/>
</dbReference>
<dbReference type="OrthoDB" id="9801841at2"/>
<proteinExistence type="predicted"/>
<accession>A0A329R0E3</accession>
<organism evidence="2 3">
    <name type="scientific">Phytoactinopolyspora halophila</name>
    <dbReference type="NCBI Taxonomy" id="1981511"/>
    <lineage>
        <taxon>Bacteria</taxon>
        <taxon>Bacillati</taxon>
        <taxon>Actinomycetota</taxon>
        <taxon>Actinomycetes</taxon>
        <taxon>Jiangellales</taxon>
        <taxon>Jiangellaceae</taxon>
        <taxon>Phytoactinopolyspora</taxon>
    </lineage>
</organism>
<dbReference type="Pfam" id="PF13672">
    <property type="entry name" value="PP2C_2"/>
    <property type="match status" value="1"/>
</dbReference>
<feature type="domain" description="PPM-type phosphatase" evidence="1">
    <location>
        <begin position="5"/>
        <end position="239"/>
    </location>
</feature>
<dbReference type="Proteomes" id="UP000250462">
    <property type="component" value="Unassembled WGS sequence"/>
</dbReference>
<sequence>MLRIRVWAVTDRGLVRTQNEDAVLIGTWMCQSNQGVATLLEMSANQPMVCAVADGLGGHAGGDVASRAALTEVAARGPDWHSAGDIADGVVAIDRQVAQFGQDPRLAGLGTTLAGAVFDPSGVTCFNVGDSRVYRIADDTLEQVSTDDNLAGPGGRPTPYLTQALGHGTGVPEPHVIAFDLDPRQRFLLCTDGITGSLDHGALHRAALEESATDVLDELVSHVRGAGAHDNYSVVVVDVEDMR</sequence>
<dbReference type="SMART" id="SM00332">
    <property type="entry name" value="PP2Cc"/>
    <property type="match status" value="1"/>
</dbReference>
<dbReference type="InterPro" id="IPR036457">
    <property type="entry name" value="PPM-type-like_dom_sf"/>
</dbReference>
<evidence type="ECO:0000313" key="2">
    <source>
        <dbReference type="EMBL" id="RAW18061.1"/>
    </source>
</evidence>
<gene>
    <name evidence="2" type="ORF">DPM12_04320</name>
</gene>
<keyword evidence="3" id="KW-1185">Reference proteome</keyword>
<dbReference type="InterPro" id="IPR001932">
    <property type="entry name" value="PPM-type_phosphatase-like_dom"/>
</dbReference>
<dbReference type="CDD" id="cd00143">
    <property type="entry name" value="PP2Cc"/>
    <property type="match status" value="1"/>
</dbReference>
<comment type="caution">
    <text evidence="2">The sequence shown here is derived from an EMBL/GenBank/DDBJ whole genome shotgun (WGS) entry which is preliminary data.</text>
</comment>
<dbReference type="PROSITE" id="PS51746">
    <property type="entry name" value="PPM_2"/>
    <property type="match status" value="1"/>
</dbReference>
<evidence type="ECO:0000313" key="3">
    <source>
        <dbReference type="Proteomes" id="UP000250462"/>
    </source>
</evidence>
<name>A0A329R0E3_9ACTN</name>
<dbReference type="SMART" id="SM00331">
    <property type="entry name" value="PP2C_SIG"/>
    <property type="match status" value="1"/>
</dbReference>